<dbReference type="InterPro" id="IPR006433">
    <property type="entry name" value="Prohead_protease"/>
</dbReference>
<protein>
    <recommendedName>
        <fullName evidence="5">Prohead serine protease domain-containing protein</fullName>
    </recommendedName>
</protein>
<evidence type="ECO:0000256" key="3">
    <source>
        <dbReference type="ARBA" id="ARBA00022801"/>
    </source>
</evidence>
<dbReference type="GO" id="GO:0008233">
    <property type="term" value="F:peptidase activity"/>
    <property type="evidence" value="ECO:0007669"/>
    <property type="project" value="UniProtKB-KW"/>
</dbReference>
<name>A0A0F9QG71_9ZZZZ</name>
<keyword evidence="4" id="KW-0175">Coiled coil</keyword>
<comment type="caution">
    <text evidence="6">The sequence shown here is derived from an EMBL/GenBank/DDBJ whole genome shotgun (WGS) entry which is preliminary data.</text>
</comment>
<dbReference type="NCBIfam" id="TIGR01543">
    <property type="entry name" value="proheadase_HK97"/>
    <property type="match status" value="1"/>
</dbReference>
<keyword evidence="1" id="KW-1188">Viral release from host cell</keyword>
<gene>
    <name evidence="6" type="ORF">LCGC14_1099020</name>
</gene>
<keyword evidence="2" id="KW-0645">Protease</keyword>
<keyword evidence="3" id="KW-0378">Hydrolase</keyword>
<evidence type="ECO:0000256" key="4">
    <source>
        <dbReference type="SAM" id="Coils"/>
    </source>
</evidence>
<feature type="domain" description="Prohead serine protease" evidence="5">
    <location>
        <begin position="110"/>
        <end position="243"/>
    </location>
</feature>
<dbReference type="GO" id="GO:0006508">
    <property type="term" value="P:proteolysis"/>
    <property type="evidence" value="ECO:0007669"/>
    <property type="project" value="UniProtKB-KW"/>
</dbReference>
<evidence type="ECO:0000259" key="5">
    <source>
        <dbReference type="Pfam" id="PF04586"/>
    </source>
</evidence>
<feature type="coiled-coil region" evidence="4">
    <location>
        <begin position="384"/>
        <end position="421"/>
    </location>
</feature>
<organism evidence="6">
    <name type="scientific">marine sediment metagenome</name>
    <dbReference type="NCBI Taxonomy" id="412755"/>
    <lineage>
        <taxon>unclassified sequences</taxon>
        <taxon>metagenomes</taxon>
        <taxon>ecological metagenomes</taxon>
    </lineage>
</organism>
<accession>A0A0F9QG71</accession>
<dbReference type="AlphaFoldDB" id="A0A0F9QG71"/>
<dbReference type="EMBL" id="LAZR01004938">
    <property type="protein sequence ID" value="KKN04273.1"/>
    <property type="molecule type" value="Genomic_DNA"/>
</dbReference>
<evidence type="ECO:0000256" key="2">
    <source>
        <dbReference type="ARBA" id="ARBA00022670"/>
    </source>
</evidence>
<dbReference type="InterPro" id="IPR054613">
    <property type="entry name" value="Peptidase_S78_dom"/>
</dbReference>
<proteinExistence type="predicted"/>
<reference evidence="6" key="1">
    <citation type="journal article" date="2015" name="Nature">
        <title>Complex archaea that bridge the gap between prokaryotes and eukaryotes.</title>
        <authorList>
            <person name="Spang A."/>
            <person name="Saw J.H."/>
            <person name="Jorgensen S.L."/>
            <person name="Zaremba-Niedzwiedzka K."/>
            <person name="Martijn J."/>
            <person name="Lind A.E."/>
            <person name="van Eijk R."/>
            <person name="Schleper C."/>
            <person name="Guy L."/>
            <person name="Ettema T.J."/>
        </authorList>
    </citation>
    <scope>NUCLEOTIDE SEQUENCE</scope>
</reference>
<evidence type="ECO:0000256" key="1">
    <source>
        <dbReference type="ARBA" id="ARBA00022612"/>
    </source>
</evidence>
<sequence>MKQTREGETMIEHHHYKTSGGEIGVEYSACREGIALLNTSKGSEEMKPAELREEWRHLADHLRKAGETPEPLLGVSADGPEAGSEFKAIDFKGTEFKRNSDGLFTEAKFFASVFGNIDSDGEIVVKGAFSKTIKERVPAGLVKLVDSHQWNCQSIIGTVTKAEETDHGLLCTVAISAAASAQEVALKASEGHISQCSFAFRIIHCERGETEDERSCLMLTELKLLEVTWCMLGANPATTIESVKACVPFQGFQLAPLSHKWNASEAVGRIKDWSGGGNLNLARYRRAFLWYDAHRPDLFESYRFPLIDVVQGRPMAVPRAIFHAAEAIENGASEIPSEDETGCRGHLETYFERMSREFGAEVLPPWKGFSLFDLLLDEEYADWAKKAQNRVLSGERQITQAEATEAKMKAAEAAKAAEKALVDQFHKLPKYEQKQYRDDTREILQERFSILPKAWVVEVNAAKLWQSKKKG</sequence>
<evidence type="ECO:0000313" key="6">
    <source>
        <dbReference type="EMBL" id="KKN04273.1"/>
    </source>
</evidence>
<dbReference type="Pfam" id="PF04586">
    <property type="entry name" value="Peptidase_S78"/>
    <property type="match status" value="1"/>
</dbReference>